<comment type="caution">
    <text evidence="2">The sequence shown here is derived from an EMBL/GenBank/DDBJ whole genome shotgun (WGS) entry which is preliminary data.</text>
</comment>
<proteinExistence type="predicted"/>
<reference evidence="2" key="2">
    <citation type="submission" date="2021-04" db="EMBL/GenBank/DDBJ databases">
        <authorList>
            <person name="Gilroy R."/>
        </authorList>
    </citation>
    <scope>NUCLEOTIDE SEQUENCE</scope>
    <source>
        <strain evidence="2">5933</strain>
    </source>
</reference>
<dbReference type="Gene3D" id="4.10.1060.50">
    <property type="match status" value="1"/>
</dbReference>
<reference evidence="2" key="1">
    <citation type="journal article" date="2021" name="PeerJ">
        <title>Extensive microbial diversity within the chicken gut microbiome revealed by metagenomics and culture.</title>
        <authorList>
            <person name="Gilroy R."/>
            <person name="Ravi A."/>
            <person name="Getino M."/>
            <person name="Pursley I."/>
            <person name="Horton D.L."/>
            <person name="Alikhan N.F."/>
            <person name="Baker D."/>
            <person name="Gharbi K."/>
            <person name="Hall N."/>
            <person name="Watson M."/>
            <person name="Adriaenssens E.M."/>
            <person name="Foster-Nyarko E."/>
            <person name="Jarju S."/>
            <person name="Secka A."/>
            <person name="Antonio M."/>
            <person name="Oren A."/>
            <person name="Chaudhuri R.R."/>
            <person name="La Ragione R."/>
            <person name="Hildebrand F."/>
            <person name="Pallen M.J."/>
        </authorList>
    </citation>
    <scope>NUCLEOTIDE SEQUENCE</scope>
    <source>
        <strain evidence="2">5933</strain>
    </source>
</reference>
<protein>
    <submittedName>
        <fullName evidence="2">Zinc ribbon domain-containing protein</fullName>
    </submittedName>
</protein>
<dbReference type="InterPro" id="IPR038587">
    <property type="entry name" value="Ribosomal_eL40_sf"/>
</dbReference>
<evidence type="ECO:0000313" key="2">
    <source>
        <dbReference type="EMBL" id="HJC71995.1"/>
    </source>
</evidence>
<accession>A0A9D2TIX1</accession>
<name>A0A9D2TIX1_9FIRM</name>
<evidence type="ECO:0000313" key="3">
    <source>
        <dbReference type="Proteomes" id="UP000823918"/>
    </source>
</evidence>
<organism evidence="2 3">
    <name type="scientific">Candidatus Ruthenibacterium merdavium</name>
    <dbReference type="NCBI Taxonomy" id="2838752"/>
    <lineage>
        <taxon>Bacteria</taxon>
        <taxon>Bacillati</taxon>
        <taxon>Bacillota</taxon>
        <taxon>Clostridia</taxon>
        <taxon>Eubacteriales</taxon>
        <taxon>Oscillospiraceae</taxon>
        <taxon>Ruthenibacterium</taxon>
    </lineage>
</organism>
<dbReference type="AlphaFoldDB" id="A0A9D2TIX1"/>
<sequence length="138" mass="15560">MMLDFEFLKQSASVLADAAVKTTKDLTDKGKHKMDVLAAERHLAKTQRQLGALVYSLYKNGQTNDQLVKKYLQAVEQAEGQLEKITTEQAEESRDVRMEKICMRCGAEVSKDATFCSCCGQKFESADDTRGRVWNTEK</sequence>
<dbReference type="Proteomes" id="UP000823918">
    <property type="component" value="Unassembled WGS sequence"/>
</dbReference>
<feature type="coiled-coil region" evidence="1">
    <location>
        <begin position="68"/>
        <end position="95"/>
    </location>
</feature>
<gene>
    <name evidence="2" type="ORF">H9698_04270</name>
</gene>
<keyword evidence="1" id="KW-0175">Coiled coil</keyword>
<evidence type="ECO:0000256" key="1">
    <source>
        <dbReference type="SAM" id="Coils"/>
    </source>
</evidence>
<dbReference type="EMBL" id="DWWA01000020">
    <property type="protein sequence ID" value="HJC71995.1"/>
    <property type="molecule type" value="Genomic_DNA"/>
</dbReference>